<accession>A0A6C0LID8</accession>
<feature type="compositionally biased region" description="Polar residues" evidence="1">
    <location>
        <begin position="185"/>
        <end position="195"/>
    </location>
</feature>
<dbReference type="AlphaFoldDB" id="A0A6C0LID8"/>
<evidence type="ECO:0000256" key="1">
    <source>
        <dbReference type="SAM" id="MobiDB-lite"/>
    </source>
</evidence>
<name>A0A6C0LID8_9ZZZZ</name>
<reference evidence="2" key="1">
    <citation type="journal article" date="2020" name="Nature">
        <title>Giant virus diversity and host interactions through global metagenomics.</title>
        <authorList>
            <person name="Schulz F."/>
            <person name="Roux S."/>
            <person name="Paez-Espino D."/>
            <person name="Jungbluth S."/>
            <person name="Walsh D.A."/>
            <person name="Denef V.J."/>
            <person name="McMahon K.D."/>
            <person name="Konstantinidis K.T."/>
            <person name="Eloe-Fadrosh E.A."/>
            <person name="Kyrpides N.C."/>
            <person name="Woyke T."/>
        </authorList>
    </citation>
    <scope>NUCLEOTIDE SEQUENCE</scope>
    <source>
        <strain evidence="2">GVMAG-M-3300027833-11</strain>
    </source>
</reference>
<dbReference type="EMBL" id="MN740504">
    <property type="protein sequence ID" value="QHU30200.1"/>
    <property type="molecule type" value="Genomic_DNA"/>
</dbReference>
<feature type="region of interest" description="Disordered" evidence="1">
    <location>
        <begin position="174"/>
        <end position="195"/>
    </location>
</feature>
<evidence type="ECO:0000313" key="2">
    <source>
        <dbReference type="EMBL" id="QHU30200.1"/>
    </source>
</evidence>
<protein>
    <submittedName>
        <fullName evidence="2">Uncharacterized protein</fullName>
    </submittedName>
</protein>
<proteinExistence type="predicted"/>
<organism evidence="2">
    <name type="scientific">viral metagenome</name>
    <dbReference type="NCBI Taxonomy" id="1070528"/>
    <lineage>
        <taxon>unclassified sequences</taxon>
        <taxon>metagenomes</taxon>
        <taxon>organismal metagenomes</taxon>
    </lineage>
</organism>
<sequence>MAHVSDYTFNNQTRIGEDSCDLSQRNVQNAGAANYLLTNFRPQCPMGDAVEFATSQPNINFTGSHQVGIGGCNIDQNSQLHISDLTRSSCKISLYQRPFATVPFLGRGKSDAVLESQLMQGELANNRKSINPSSEVSHMGYRNTPMIPSLKATVQNPANLVEGVAADGWIRGGMPSREMTRDQDYASSHTSKQYV</sequence>